<dbReference type="EMBL" id="JAHHFP010000019">
    <property type="protein sequence ID" value="MBX7271796.1"/>
    <property type="molecule type" value="Genomic_DNA"/>
</dbReference>
<name>A0ACC5VGX8_STUCH</name>
<organism evidence="1 2">
    <name type="scientific">Stutzerimonas chloritidismutans</name>
    <name type="common">Pseudomonas chloritidismutans</name>
    <dbReference type="NCBI Taxonomy" id="203192"/>
    <lineage>
        <taxon>Bacteria</taxon>
        <taxon>Pseudomonadati</taxon>
        <taxon>Pseudomonadota</taxon>
        <taxon>Gammaproteobacteria</taxon>
        <taxon>Pseudomonadales</taxon>
        <taxon>Pseudomonadaceae</taxon>
        <taxon>Stutzerimonas</taxon>
    </lineage>
</organism>
<protein>
    <submittedName>
        <fullName evidence="1">Uncharacterized protein</fullName>
    </submittedName>
</protein>
<dbReference type="Proteomes" id="UP000782475">
    <property type="component" value="Unassembled WGS sequence"/>
</dbReference>
<evidence type="ECO:0000313" key="1">
    <source>
        <dbReference type="EMBL" id="MBX7271796.1"/>
    </source>
</evidence>
<gene>
    <name evidence="1" type="ORF">KJJ99_08335</name>
</gene>
<accession>A0ACC5VGX8</accession>
<sequence length="51" mass="5814">MIKAIEVFDQSQEKLLNDLKAGMPVAEYATKLAKLKKFRNEDFEIAKARAT</sequence>
<keyword evidence="2" id="KW-1185">Reference proteome</keyword>
<proteinExistence type="predicted"/>
<evidence type="ECO:0000313" key="2">
    <source>
        <dbReference type="Proteomes" id="UP000782475"/>
    </source>
</evidence>
<comment type="caution">
    <text evidence="1">The sequence shown here is derived from an EMBL/GenBank/DDBJ whole genome shotgun (WGS) entry which is preliminary data.</text>
</comment>
<reference evidence="1 2" key="1">
    <citation type="journal article" date="2021" name="Appl. Microbiol. Biotechnol.">
        <title>Biotechnological applications of marine bacteria in bioremediation of environments polluted with hydrocarbons and plastics.</title>
        <authorList>
            <person name="Muriel-Millan L.F."/>
            <person name="Millan-Lopez S."/>
            <person name="Pardo-Lopez L."/>
        </authorList>
    </citation>
    <scope>NUCLEOTIDE SEQUENCE [LARGE SCALE GENOMIC DNA]</scope>
    <source>
        <strain evidence="1 2">GOM4</strain>
    </source>
</reference>